<gene>
    <name evidence="1" type="ORF">SLEP1_g16009</name>
</gene>
<name>A0AAV5ITH6_9ROSI</name>
<comment type="caution">
    <text evidence="1">The sequence shown here is derived from an EMBL/GenBank/DDBJ whole genome shotgun (WGS) entry which is preliminary data.</text>
</comment>
<accession>A0AAV5ITH6</accession>
<keyword evidence="2" id="KW-1185">Reference proteome</keyword>
<dbReference type="EMBL" id="BPVZ01000020">
    <property type="protein sequence ID" value="GKV03760.1"/>
    <property type="molecule type" value="Genomic_DNA"/>
</dbReference>
<reference evidence="1 2" key="1">
    <citation type="journal article" date="2021" name="Commun. Biol.">
        <title>The genome of Shorea leprosula (Dipterocarpaceae) highlights the ecological relevance of drought in aseasonal tropical rainforests.</title>
        <authorList>
            <person name="Ng K.K.S."/>
            <person name="Kobayashi M.J."/>
            <person name="Fawcett J.A."/>
            <person name="Hatakeyama M."/>
            <person name="Paape T."/>
            <person name="Ng C.H."/>
            <person name="Ang C.C."/>
            <person name="Tnah L.H."/>
            <person name="Lee C.T."/>
            <person name="Nishiyama T."/>
            <person name="Sese J."/>
            <person name="O'Brien M.J."/>
            <person name="Copetti D."/>
            <person name="Mohd Noor M.I."/>
            <person name="Ong R.C."/>
            <person name="Putra M."/>
            <person name="Sireger I.Z."/>
            <person name="Indrioko S."/>
            <person name="Kosugi Y."/>
            <person name="Izuno A."/>
            <person name="Isagi Y."/>
            <person name="Lee S.L."/>
            <person name="Shimizu K.K."/>
        </authorList>
    </citation>
    <scope>NUCLEOTIDE SEQUENCE [LARGE SCALE GENOMIC DNA]</scope>
    <source>
        <strain evidence="1">214</strain>
    </source>
</reference>
<dbReference type="Proteomes" id="UP001054252">
    <property type="component" value="Unassembled WGS sequence"/>
</dbReference>
<sequence>MRQRRGSCVVGFFPSDGGNLRAMRRGAVEWTAVYRRAVQSGRALLQPGKEEHHYRRYR</sequence>
<protein>
    <submittedName>
        <fullName evidence="1">Uncharacterized protein</fullName>
    </submittedName>
</protein>
<evidence type="ECO:0000313" key="2">
    <source>
        <dbReference type="Proteomes" id="UP001054252"/>
    </source>
</evidence>
<evidence type="ECO:0000313" key="1">
    <source>
        <dbReference type="EMBL" id="GKV03760.1"/>
    </source>
</evidence>
<dbReference type="AlphaFoldDB" id="A0AAV5ITH6"/>
<organism evidence="1 2">
    <name type="scientific">Rubroshorea leprosula</name>
    <dbReference type="NCBI Taxonomy" id="152421"/>
    <lineage>
        <taxon>Eukaryota</taxon>
        <taxon>Viridiplantae</taxon>
        <taxon>Streptophyta</taxon>
        <taxon>Embryophyta</taxon>
        <taxon>Tracheophyta</taxon>
        <taxon>Spermatophyta</taxon>
        <taxon>Magnoliopsida</taxon>
        <taxon>eudicotyledons</taxon>
        <taxon>Gunneridae</taxon>
        <taxon>Pentapetalae</taxon>
        <taxon>rosids</taxon>
        <taxon>malvids</taxon>
        <taxon>Malvales</taxon>
        <taxon>Dipterocarpaceae</taxon>
        <taxon>Rubroshorea</taxon>
    </lineage>
</organism>
<proteinExistence type="predicted"/>